<evidence type="ECO:0000256" key="1">
    <source>
        <dbReference type="SAM" id="MobiDB-lite"/>
    </source>
</evidence>
<evidence type="ECO:0000313" key="3">
    <source>
        <dbReference type="Proteomes" id="UP001500325"/>
    </source>
</evidence>
<reference evidence="3" key="1">
    <citation type="journal article" date="2019" name="Int. J. Syst. Evol. Microbiol.">
        <title>The Global Catalogue of Microorganisms (GCM) 10K type strain sequencing project: providing services to taxonomists for standard genome sequencing and annotation.</title>
        <authorList>
            <consortium name="The Broad Institute Genomics Platform"/>
            <consortium name="The Broad Institute Genome Sequencing Center for Infectious Disease"/>
            <person name="Wu L."/>
            <person name="Ma J."/>
        </authorList>
    </citation>
    <scope>NUCLEOTIDE SEQUENCE [LARGE SCALE GENOMIC DNA]</scope>
    <source>
        <strain evidence="3">JCM 18055</strain>
    </source>
</reference>
<proteinExistence type="predicted"/>
<feature type="region of interest" description="Disordered" evidence="1">
    <location>
        <begin position="1"/>
        <end position="89"/>
    </location>
</feature>
<dbReference type="Proteomes" id="UP001500325">
    <property type="component" value="Unassembled WGS sequence"/>
</dbReference>
<evidence type="ECO:0000313" key="2">
    <source>
        <dbReference type="EMBL" id="GAA4676196.1"/>
    </source>
</evidence>
<organism evidence="2 3">
    <name type="scientific">Pseudonocardia yuanmonensis</name>
    <dbReference type="NCBI Taxonomy" id="1095914"/>
    <lineage>
        <taxon>Bacteria</taxon>
        <taxon>Bacillati</taxon>
        <taxon>Actinomycetota</taxon>
        <taxon>Actinomycetes</taxon>
        <taxon>Pseudonocardiales</taxon>
        <taxon>Pseudonocardiaceae</taxon>
        <taxon>Pseudonocardia</taxon>
    </lineage>
</organism>
<feature type="compositionally biased region" description="Basic residues" evidence="1">
    <location>
        <begin position="1"/>
        <end position="11"/>
    </location>
</feature>
<accession>A0ABP8W126</accession>
<feature type="compositionally biased region" description="Gly residues" evidence="1">
    <location>
        <begin position="14"/>
        <end position="26"/>
    </location>
</feature>
<dbReference type="EMBL" id="BAABIC010000002">
    <property type="protein sequence ID" value="GAA4676196.1"/>
    <property type="molecule type" value="Genomic_DNA"/>
</dbReference>
<feature type="compositionally biased region" description="Low complexity" evidence="1">
    <location>
        <begin position="61"/>
        <end position="70"/>
    </location>
</feature>
<comment type="caution">
    <text evidence="2">The sequence shown here is derived from an EMBL/GenBank/DDBJ whole genome shotgun (WGS) entry which is preliminary data.</text>
</comment>
<keyword evidence="3" id="KW-1185">Reference proteome</keyword>
<sequence>MRGAVRWRYRGRYPGAGNGGGTGGGARRYRDGAAAVRRAAHGRPRDRRTGAGEGAGPTPIRGWTRTGTGARTDDRGTRRSLPFRGSVPG</sequence>
<protein>
    <submittedName>
        <fullName evidence="2">Uncharacterized protein</fullName>
    </submittedName>
</protein>
<gene>
    <name evidence="2" type="ORF">GCM10023215_05420</name>
</gene>
<name>A0ABP8W126_9PSEU</name>